<feature type="transmembrane region" description="Helical" evidence="14">
    <location>
        <begin position="524"/>
        <end position="542"/>
    </location>
</feature>
<dbReference type="GO" id="GO:0055056">
    <property type="term" value="F:D-glucose transmembrane transporter activity"/>
    <property type="evidence" value="ECO:0007669"/>
    <property type="project" value="TreeGrafter"/>
</dbReference>
<feature type="domain" description="Major facilitator superfamily (MFS) profile" evidence="15">
    <location>
        <begin position="891"/>
        <end position="1334"/>
    </location>
</feature>
<comment type="similarity">
    <text evidence="4">Belongs to the major facilitator superfamily. Sugar transporter (TC 2.A.1.1) family. Glucose transporter subfamily.</text>
</comment>
<feature type="transmembrane region" description="Helical" evidence="14">
    <location>
        <begin position="1031"/>
        <end position="1050"/>
    </location>
</feature>
<feature type="transmembrane region" description="Helical" evidence="14">
    <location>
        <begin position="275"/>
        <end position="298"/>
    </location>
</feature>
<dbReference type="InterPro" id="IPR020846">
    <property type="entry name" value="MFS_dom"/>
</dbReference>
<feature type="transmembrane region" description="Helical" evidence="14">
    <location>
        <begin position="437"/>
        <end position="454"/>
    </location>
</feature>
<reference evidence="16 17" key="1">
    <citation type="submission" date="2019-04" db="EMBL/GenBank/DDBJ databases">
        <title>Draft genome of the big-headed turtle Platysternon megacephalum.</title>
        <authorList>
            <person name="Gong S."/>
        </authorList>
    </citation>
    <scope>NUCLEOTIDE SEQUENCE [LARGE SCALE GENOMIC DNA]</scope>
    <source>
        <strain evidence="16">DO16091913</strain>
        <tissue evidence="16">Muscle</tissue>
    </source>
</reference>
<feature type="transmembrane region" description="Helical" evidence="14">
    <location>
        <begin position="310"/>
        <end position="329"/>
    </location>
</feature>
<keyword evidence="7" id="KW-1003">Cell membrane</keyword>
<dbReference type="InterPro" id="IPR005828">
    <property type="entry name" value="MFS_sugar_transport-like"/>
</dbReference>
<dbReference type="STRING" id="55544.A0A4D9EUI7"/>
<feature type="transmembrane region" description="Helical" evidence="14">
    <location>
        <begin position="98"/>
        <end position="116"/>
    </location>
</feature>
<evidence type="ECO:0000256" key="1">
    <source>
        <dbReference type="ARBA" id="ARBA00000590"/>
    </source>
</evidence>
<dbReference type="EMBL" id="QXTE01000013">
    <property type="protein sequence ID" value="TFK14156.1"/>
    <property type="molecule type" value="Genomic_DNA"/>
</dbReference>
<name>A0A4D9EUI7_9SAUR</name>
<evidence type="ECO:0000256" key="8">
    <source>
        <dbReference type="ARBA" id="ARBA00022597"/>
    </source>
</evidence>
<feature type="transmembrane region" description="Helical" evidence="14">
    <location>
        <begin position="611"/>
        <end position="633"/>
    </location>
</feature>
<evidence type="ECO:0000256" key="2">
    <source>
        <dbReference type="ARBA" id="ARBA00004135"/>
    </source>
</evidence>
<feature type="transmembrane region" description="Helical" evidence="14">
    <location>
        <begin position="999"/>
        <end position="1019"/>
    </location>
</feature>
<evidence type="ECO:0000256" key="12">
    <source>
        <dbReference type="ARBA" id="ARBA00029961"/>
    </source>
</evidence>
<dbReference type="NCBIfam" id="TIGR00879">
    <property type="entry name" value="SP"/>
    <property type="match status" value="2"/>
</dbReference>
<feature type="transmembrane region" description="Helical" evidence="14">
    <location>
        <begin position="887"/>
        <end position="909"/>
    </location>
</feature>
<feature type="transmembrane region" description="Helical" evidence="14">
    <location>
        <begin position="746"/>
        <end position="765"/>
    </location>
</feature>
<feature type="transmembrane region" description="Helical" evidence="14">
    <location>
        <begin position="815"/>
        <end position="835"/>
    </location>
</feature>
<feature type="transmembrane region" description="Helical" evidence="14">
    <location>
        <begin position="341"/>
        <end position="362"/>
    </location>
</feature>
<feature type="transmembrane region" description="Helical" evidence="14">
    <location>
        <begin position="718"/>
        <end position="740"/>
    </location>
</feature>
<comment type="catalytic activity">
    <reaction evidence="1">
        <text>D-fructose(out) = D-fructose(in)</text>
        <dbReference type="Rhea" id="RHEA:60372"/>
        <dbReference type="ChEBI" id="CHEBI:37721"/>
    </reaction>
</comment>
<feature type="transmembrane region" description="Helical" evidence="14">
    <location>
        <begin position="487"/>
        <end position="512"/>
    </location>
</feature>
<feature type="transmembrane region" description="Helical" evidence="14">
    <location>
        <begin position="188"/>
        <end position="210"/>
    </location>
</feature>
<dbReference type="OrthoDB" id="4540492at2759"/>
<dbReference type="SUPFAM" id="SSF103473">
    <property type="entry name" value="MFS general substrate transporter"/>
    <property type="match status" value="3"/>
</dbReference>
<organism evidence="16 17">
    <name type="scientific">Platysternon megacephalum</name>
    <name type="common">big-headed turtle</name>
    <dbReference type="NCBI Taxonomy" id="55544"/>
    <lineage>
        <taxon>Eukaryota</taxon>
        <taxon>Metazoa</taxon>
        <taxon>Chordata</taxon>
        <taxon>Craniata</taxon>
        <taxon>Vertebrata</taxon>
        <taxon>Euteleostomi</taxon>
        <taxon>Archelosauria</taxon>
        <taxon>Testudinata</taxon>
        <taxon>Testudines</taxon>
        <taxon>Cryptodira</taxon>
        <taxon>Durocryptodira</taxon>
        <taxon>Testudinoidea</taxon>
        <taxon>Platysternidae</taxon>
        <taxon>Platysternon</taxon>
    </lineage>
</organism>
<dbReference type="InterPro" id="IPR036259">
    <property type="entry name" value="MFS_trans_sf"/>
</dbReference>
<feature type="transmembrane region" description="Helical" evidence="14">
    <location>
        <begin position="368"/>
        <end position="387"/>
    </location>
</feature>
<evidence type="ECO:0000259" key="15">
    <source>
        <dbReference type="PROSITE" id="PS50850"/>
    </source>
</evidence>
<evidence type="ECO:0000256" key="10">
    <source>
        <dbReference type="ARBA" id="ARBA00022989"/>
    </source>
</evidence>
<evidence type="ECO:0000256" key="6">
    <source>
        <dbReference type="ARBA" id="ARBA00022448"/>
    </source>
</evidence>
<feature type="domain" description="Major facilitator superfamily (MFS) profile" evidence="15">
    <location>
        <begin position="441"/>
        <end position="839"/>
    </location>
</feature>
<feature type="transmembrane region" description="Helical" evidence="14">
    <location>
        <begin position="1310"/>
        <end position="1330"/>
    </location>
</feature>
<dbReference type="PROSITE" id="PS50850">
    <property type="entry name" value="MFS"/>
    <property type="match status" value="3"/>
</dbReference>
<feature type="transmembrane region" description="Helical" evidence="14">
    <location>
        <begin position="1062"/>
        <end position="1083"/>
    </location>
</feature>
<evidence type="ECO:0000313" key="17">
    <source>
        <dbReference type="Proteomes" id="UP000297703"/>
    </source>
</evidence>
<feature type="transmembrane region" description="Helical" evidence="14">
    <location>
        <begin position="122"/>
        <end position="143"/>
    </location>
</feature>
<keyword evidence="17" id="KW-1185">Reference proteome</keyword>
<dbReference type="InterPro" id="IPR003663">
    <property type="entry name" value="Sugar/inositol_transpt"/>
</dbReference>
<dbReference type="PANTHER" id="PTHR23503:SF54">
    <property type="entry name" value="MAJOR FACILITATOR SUPERFAMILY (MFS) PROFILE DOMAIN-CONTAINING PROTEIN"/>
    <property type="match status" value="1"/>
</dbReference>
<comment type="subcellular location">
    <subcellularLocation>
        <location evidence="2">Cell membrane</location>
        <location evidence="2">Sarcolemma</location>
    </subcellularLocation>
    <subcellularLocation>
        <location evidence="3">Cell membrane</location>
        <topology evidence="3">Multi-pass membrane protein</topology>
    </subcellularLocation>
</comment>
<dbReference type="Pfam" id="PF00083">
    <property type="entry name" value="Sugar_tr"/>
    <property type="match status" value="3"/>
</dbReference>
<keyword evidence="9 14" id="KW-0812">Transmembrane</keyword>
<reference evidence="16 17" key="2">
    <citation type="submission" date="2019-04" db="EMBL/GenBank/DDBJ databases">
        <title>The genome sequence of big-headed turtle.</title>
        <authorList>
            <person name="Gong S."/>
        </authorList>
    </citation>
    <scope>NUCLEOTIDE SEQUENCE [LARGE SCALE GENOMIC DNA]</scope>
    <source>
        <strain evidence="16">DO16091913</strain>
        <tissue evidence="16">Muscle</tissue>
    </source>
</reference>
<keyword evidence="6" id="KW-0813">Transport</keyword>
<evidence type="ECO:0000256" key="14">
    <source>
        <dbReference type="SAM" id="Phobius"/>
    </source>
</evidence>
<keyword evidence="11 14" id="KW-0472">Membrane</keyword>
<feature type="transmembrane region" description="Helical" evidence="14">
    <location>
        <begin position="786"/>
        <end position="809"/>
    </location>
</feature>
<proteinExistence type="inferred from homology"/>
<dbReference type="FunFam" id="1.20.1250.20:FF:001511">
    <property type="entry name" value="Solute carrier family 2, facilitated glucose transporter member 5"/>
    <property type="match status" value="2"/>
</dbReference>
<feature type="transmembrane region" description="Helical" evidence="14">
    <location>
        <begin position="1241"/>
        <end position="1260"/>
    </location>
</feature>
<feature type="transmembrane region" description="Helical" evidence="14">
    <location>
        <begin position="1183"/>
        <end position="1206"/>
    </location>
</feature>
<evidence type="ECO:0000256" key="3">
    <source>
        <dbReference type="ARBA" id="ARBA00004651"/>
    </source>
</evidence>
<dbReference type="GO" id="GO:0070837">
    <property type="term" value="P:dehydroascorbic acid transport"/>
    <property type="evidence" value="ECO:0007669"/>
    <property type="project" value="TreeGrafter"/>
</dbReference>
<keyword evidence="8" id="KW-0762">Sugar transport</keyword>
<dbReference type="PANTHER" id="PTHR23503">
    <property type="entry name" value="SOLUTE CARRIER FAMILY 2"/>
    <property type="match status" value="1"/>
</dbReference>
<feature type="transmembrane region" description="Helical" evidence="14">
    <location>
        <begin position="973"/>
        <end position="993"/>
    </location>
</feature>
<dbReference type="InterPro" id="IPR045263">
    <property type="entry name" value="GLUT"/>
</dbReference>
<feature type="transmembrane region" description="Helical" evidence="14">
    <location>
        <begin position="1213"/>
        <end position="1235"/>
    </location>
</feature>
<evidence type="ECO:0000256" key="13">
    <source>
        <dbReference type="ARBA" id="ARBA00031099"/>
    </source>
</evidence>
<protein>
    <recommendedName>
        <fullName evidence="5">Solute carrier family 2, facilitated glucose transporter member 5</fullName>
    </recommendedName>
    <alternativeName>
        <fullName evidence="13">Fructose transporter</fullName>
    </alternativeName>
    <alternativeName>
        <fullName evidence="12">Glucose transporter type 5, small intestine</fullName>
    </alternativeName>
</protein>
<dbReference type="Gene3D" id="1.20.1250.20">
    <property type="entry name" value="MFS general substrate transporter like domains"/>
    <property type="match status" value="4"/>
</dbReference>
<keyword evidence="10 14" id="KW-1133">Transmembrane helix</keyword>
<evidence type="ECO:0000256" key="11">
    <source>
        <dbReference type="ARBA" id="ARBA00023136"/>
    </source>
</evidence>
<gene>
    <name evidence="16" type="ORF">DR999_PMT02600</name>
</gene>
<evidence type="ECO:0000256" key="7">
    <source>
        <dbReference type="ARBA" id="ARBA00022475"/>
    </source>
</evidence>
<comment type="caution">
    <text evidence="16">The sequence shown here is derived from an EMBL/GenBank/DDBJ whole genome shotgun (WGS) entry which is preliminary data.</text>
</comment>
<feature type="transmembrane region" description="Helical" evidence="14">
    <location>
        <begin position="939"/>
        <end position="961"/>
    </location>
</feature>
<evidence type="ECO:0000313" key="16">
    <source>
        <dbReference type="EMBL" id="TFK14156.1"/>
    </source>
</evidence>
<dbReference type="PROSITE" id="PS00217">
    <property type="entry name" value="SUGAR_TRANSPORT_2"/>
    <property type="match status" value="3"/>
</dbReference>
<accession>A0A4D9EUI7</accession>
<dbReference type="GO" id="GO:0046323">
    <property type="term" value="P:D-glucose import"/>
    <property type="evidence" value="ECO:0007669"/>
    <property type="project" value="TreeGrafter"/>
</dbReference>
<dbReference type="GO" id="GO:1990539">
    <property type="term" value="P:fructose import across plasma membrane"/>
    <property type="evidence" value="ECO:0007669"/>
    <property type="project" value="UniProtKB-ARBA"/>
</dbReference>
<feature type="transmembrane region" description="Helical" evidence="14">
    <location>
        <begin position="1281"/>
        <end position="1304"/>
    </location>
</feature>
<dbReference type="Proteomes" id="UP000297703">
    <property type="component" value="Unassembled WGS sequence"/>
</dbReference>
<dbReference type="GO" id="GO:0005353">
    <property type="term" value="F:fructose transmembrane transporter activity"/>
    <property type="evidence" value="ECO:0007669"/>
    <property type="project" value="UniProtKB-ARBA"/>
</dbReference>
<dbReference type="GO" id="GO:0042383">
    <property type="term" value="C:sarcolemma"/>
    <property type="evidence" value="ECO:0007669"/>
    <property type="project" value="UniProtKB-SubCell"/>
</dbReference>
<feature type="transmembrane region" description="Helical" evidence="14">
    <location>
        <begin position="1148"/>
        <end position="1171"/>
    </location>
</feature>
<feature type="transmembrane region" description="Helical" evidence="14">
    <location>
        <begin position="14"/>
        <end position="36"/>
    </location>
</feature>
<sequence length="1414" mass="158618">MSSCLSDLVKYRRLFQIIFVLGIGGSLQVGLQISMITYTSVHVKKFINETWQERYGYPLHHETLMLLWSFIVSVFSIGGLLGSMGSGCLTRKYGKKKCLVCNNLLMLAAAFVMGFSKTAKSFEMILIGRLLCGISAGLCIPLHPQYAGEVSPKKLRGFTNSTIPLFGALGKTLGQIMGQREYLGTESLWPLLMASCGIAALVQLVTLPFFPESPPYLLMHKRDEEGCLKAMKQFWGEGTYQAEIDDMMKEKATMKSTKILSVLELMKEASLRWQLYTIIIIIVTLQICGINTTYVYAFEVLHAAGFDEDIIPYMSLSVSLCELLSSILGSIIIEQFGRKRLLCGGYGIMALILAGLTVTLALQDWFFWMPYCSLCLILLYVIFFGIGPAGATISIRVEIFDQSSRPSAFVIGAALNWVGIFVIWMIFPFILVQYRKLFLMVFVLGIGGTFSYGFQVSMISYPSMYIKNFINDTWQERYHSNIDEQTLTLLWSFIVSTFSIGGFLGVVSSRYLSAKYGKKKCLSFNNLLLIAAAFFWGFSKMAKSFEMILIGRFLCGFNSGLGCCLQGQYLAEISPKKLRGFTSATISLFANMGKCLGQIAGLSELLGTESLWPLLMAISGIAASVQLVTLPFLPESPPYLLMQKGDMEGCQEALKQLWGEGNHQEAIDDMIYFYAFDVFHTAGFTQDRIPYISLGAGTCEFCAAIMCSLIIDKFGRRMLLLWGYGLMALMLVLLTTTLSLQHQFFWMPYCSVVLIFLFIIIFATGPAGASFPVMVELFTQSSRSSAFAISMSLHWVGLYVIGMIFPYIVKSLSTFCFLIFVGFISISWILIYRFLPETKGKSVMEIKEEFNHLNFRKKFQAMGENCSDKYTSCTNIAFSFQIQYRGLFQMILVLGIGGSFPFGFHISVINYPSVHIRKFINETWIERYGSPLHHETIKLLWSFIVSVYGIGGVLGSIYCGYLTTKYRKKKCQIVTNLIMLVAAVFMAFCKMAKSFEMILIGRFLYGIGAGFSLTIHPQYVGEISPKKLRGFSNATLSIFLTLGKVSGQIFGLRELLGNESLWPLLLASTGLTALIQLIMLPFFPDSPSYLLIQKGNEDAFMKAIKQLWGEGDHQAEIDDLLKEKAAMKSTKTLRVLELFKERSLRWQLYILVTVMTTLQLSGVNATYFYSFEVFRTARFEEDLIPYISLGIGMCEFLSSIVCSSLIERFGRRMLLCGGYVLMIFVLALLTMTLSLQHQFFWMNYFSVTLIFLFVICYGIGPSGATASIMTEIFSQSFRPSAFLINGCISWMWLFVIGMIFPYIVESLGPFCFLIFLGSLVFSTIFTYLFLPETKGKSIMEIKGEFNKLNFGKKQATTATFRIGKSYIAAAQVNQKPDLDKVNCEPEGTAGGAGTADYQEILINYYAFVGLFIAE</sequence>
<feature type="transmembrane region" description="Helical" evidence="14">
    <location>
        <begin position="408"/>
        <end position="431"/>
    </location>
</feature>
<evidence type="ECO:0000256" key="4">
    <source>
        <dbReference type="ARBA" id="ARBA00007004"/>
    </source>
</evidence>
<feature type="transmembrane region" description="Helical" evidence="14">
    <location>
        <begin position="65"/>
        <end position="86"/>
    </location>
</feature>
<feature type="transmembrane region" description="Helical" evidence="14">
    <location>
        <begin position="689"/>
        <end position="711"/>
    </location>
</feature>
<evidence type="ECO:0000256" key="9">
    <source>
        <dbReference type="ARBA" id="ARBA00022692"/>
    </source>
</evidence>
<evidence type="ECO:0000256" key="5">
    <source>
        <dbReference type="ARBA" id="ARBA00015973"/>
    </source>
</evidence>
<dbReference type="PRINTS" id="PR00171">
    <property type="entry name" value="SUGRTRNSPORT"/>
</dbReference>
<feature type="domain" description="Major facilitator superfamily (MFS) profile" evidence="15">
    <location>
        <begin position="18"/>
        <end position="450"/>
    </location>
</feature>
<dbReference type="InterPro" id="IPR005829">
    <property type="entry name" value="Sugar_transporter_CS"/>
</dbReference>